<evidence type="ECO:0000256" key="5">
    <source>
        <dbReference type="PROSITE-ProRule" id="PRU00169"/>
    </source>
</evidence>
<feature type="domain" description="Response regulatory" evidence="7">
    <location>
        <begin position="3"/>
        <end position="119"/>
    </location>
</feature>
<dbReference type="CDD" id="cd06170">
    <property type="entry name" value="LuxR_C_like"/>
    <property type="match status" value="1"/>
</dbReference>
<evidence type="ECO:0000256" key="1">
    <source>
        <dbReference type="ARBA" id="ARBA00022553"/>
    </source>
</evidence>
<keyword evidence="2" id="KW-0805">Transcription regulation</keyword>
<reference evidence="8 9" key="1">
    <citation type="submission" date="2018-03" db="EMBL/GenBank/DDBJ databases">
        <title>Comparative analysis of microorganisms from saline springs in Andes Mountain Range, Colombia.</title>
        <authorList>
            <person name="Rubin E."/>
        </authorList>
    </citation>
    <scope>NUCLEOTIDE SEQUENCE [LARGE SCALE GENOMIC DNA]</scope>
    <source>
        <strain evidence="8 9">CG 35</strain>
    </source>
</reference>
<dbReference type="InterPro" id="IPR011006">
    <property type="entry name" value="CheY-like_superfamily"/>
</dbReference>
<feature type="domain" description="HTH luxR-type" evidence="6">
    <location>
        <begin position="149"/>
        <end position="214"/>
    </location>
</feature>
<dbReference type="CDD" id="cd17535">
    <property type="entry name" value="REC_NarL-like"/>
    <property type="match status" value="1"/>
</dbReference>
<feature type="modified residue" description="4-aspartylphosphate" evidence="5">
    <location>
        <position position="54"/>
    </location>
</feature>
<dbReference type="RefSeq" id="WP_106122283.1">
    <property type="nucleotide sequence ID" value="NZ_PVTY01000004.1"/>
</dbReference>
<dbReference type="InterPro" id="IPR058245">
    <property type="entry name" value="NreC/VraR/RcsB-like_REC"/>
</dbReference>
<dbReference type="AlphaFoldDB" id="A0A2T0YQZ7"/>
<dbReference type="Pfam" id="PF00072">
    <property type="entry name" value="Response_reg"/>
    <property type="match status" value="1"/>
</dbReference>
<dbReference type="PROSITE" id="PS50110">
    <property type="entry name" value="RESPONSE_REGULATORY"/>
    <property type="match status" value="1"/>
</dbReference>
<organism evidence="8 9">
    <name type="scientific">Nesterenkonia sandarakina</name>
    <dbReference type="NCBI Taxonomy" id="272918"/>
    <lineage>
        <taxon>Bacteria</taxon>
        <taxon>Bacillati</taxon>
        <taxon>Actinomycetota</taxon>
        <taxon>Actinomycetes</taxon>
        <taxon>Micrococcales</taxon>
        <taxon>Micrococcaceae</taxon>
        <taxon>Nesterenkonia</taxon>
    </lineage>
</organism>
<name>A0A2T0YQZ7_9MICC</name>
<evidence type="ECO:0000256" key="3">
    <source>
        <dbReference type="ARBA" id="ARBA00023125"/>
    </source>
</evidence>
<evidence type="ECO:0000313" key="9">
    <source>
        <dbReference type="Proteomes" id="UP000238217"/>
    </source>
</evidence>
<dbReference type="GO" id="GO:0006355">
    <property type="term" value="P:regulation of DNA-templated transcription"/>
    <property type="evidence" value="ECO:0007669"/>
    <property type="project" value="InterPro"/>
</dbReference>
<dbReference type="Proteomes" id="UP000238217">
    <property type="component" value="Unassembled WGS sequence"/>
</dbReference>
<dbReference type="SMART" id="SM00448">
    <property type="entry name" value="REC"/>
    <property type="match status" value="1"/>
</dbReference>
<dbReference type="EMBL" id="PVTY01000004">
    <property type="protein sequence ID" value="PRZ17815.1"/>
    <property type="molecule type" value="Genomic_DNA"/>
</dbReference>
<keyword evidence="1 5" id="KW-0597">Phosphoprotein</keyword>
<comment type="caution">
    <text evidence="8">The sequence shown here is derived from an EMBL/GenBank/DDBJ whole genome shotgun (WGS) entry which is preliminary data.</text>
</comment>
<evidence type="ECO:0000256" key="4">
    <source>
        <dbReference type="ARBA" id="ARBA00023163"/>
    </source>
</evidence>
<accession>A0A2T0YQZ7</accession>
<dbReference type="GO" id="GO:0003677">
    <property type="term" value="F:DNA binding"/>
    <property type="evidence" value="ECO:0007669"/>
    <property type="project" value="UniProtKB-KW"/>
</dbReference>
<keyword evidence="4" id="KW-0804">Transcription</keyword>
<dbReference type="GO" id="GO:0000160">
    <property type="term" value="P:phosphorelay signal transduction system"/>
    <property type="evidence" value="ECO:0007669"/>
    <property type="project" value="InterPro"/>
</dbReference>
<protein>
    <submittedName>
        <fullName evidence="8">LuxR family two component transcriptional regulator</fullName>
    </submittedName>
</protein>
<evidence type="ECO:0000313" key="8">
    <source>
        <dbReference type="EMBL" id="PRZ17815.1"/>
    </source>
</evidence>
<dbReference type="InterPro" id="IPR039420">
    <property type="entry name" value="WalR-like"/>
</dbReference>
<dbReference type="PRINTS" id="PR00038">
    <property type="entry name" value="HTHLUXR"/>
</dbReference>
<dbReference type="Gene3D" id="3.40.50.2300">
    <property type="match status" value="1"/>
</dbReference>
<dbReference type="PANTHER" id="PTHR43214">
    <property type="entry name" value="TWO-COMPONENT RESPONSE REGULATOR"/>
    <property type="match status" value="1"/>
</dbReference>
<dbReference type="OrthoDB" id="9808843at2"/>
<dbReference type="Pfam" id="PF00196">
    <property type="entry name" value="GerE"/>
    <property type="match status" value="1"/>
</dbReference>
<dbReference type="PROSITE" id="PS50043">
    <property type="entry name" value="HTH_LUXR_2"/>
    <property type="match status" value="1"/>
</dbReference>
<gene>
    <name evidence="8" type="ORF">BCL67_104168</name>
</gene>
<dbReference type="SMART" id="SM00421">
    <property type="entry name" value="HTH_LUXR"/>
    <property type="match status" value="1"/>
</dbReference>
<evidence type="ECO:0000259" key="7">
    <source>
        <dbReference type="PROSITE" id="PS50110"/>
    </source>
</evidence>
<evidence type="ECO:0000259" key="6">
    <source>
        <dbReference type="PROSITE" id="PS50043"/>
    </source>
</evidence>
<dbReference type="InterPro" id="IPR001789">
    <property type="entry name" value="Sig_transdc_resp-reg_receiver"/>
</dbReference>
<keyword evidence="9" id="KW-1185">Reference proteome</keyword>
<sequence>MIRLFLVDDHEVVRCGIAALIDAEPGMEVVGESDTVRGALVRIAVTRPDIVVLDVQLPDGNGIELCRHICSNHPETACLILTAYDDDAASVAAVVAGASGYVLKNIRGRHLIESILRVSEGENLVTRDLAHRVHSSLSAKAAQSQEQSTDSAHLELTLRETQVLRLITEGLTNRQIGARLDLREKTVKNYVSGLLAKLGMDRRTQVAVYGAMMTTETPPPSREAEH</sequence>
<proteinExistence type="predicted"/>
<dbReference type="SUPFAM" id="SSF52172">
    <property type="entry name" value="CheY-like"/>
    <property type="match status" value="1"/>
</dbReference>
<keyword evidence="3" id="KW-0238">DNA-binding</keyword>
<dbReference type="InterPro" id="IPR000792">
    <property type="entry name" value="Tscrpt_reg_LuxR_C"/>
</dbReference>
<evidence type="ECO:0000256" key="2">
    <source>
        <dbReference type="ARBA" id="ARBA00023015"/>
    </source>
</evidence>
<dbReference type="SUPFAM" id="SSF46894">
    <property type="entry name" value="C-terminal effector domain of the bipartite response regulators"/>
    <property type="match status" value="1"/>
</dbReference>
<dbReference type="InterPro" id="IPR016032">
    <property type="entry name" value="Sig_transdc_resp-reg_C-effctor"/>
</dbReference>
<dbReference type="PANTHER" id="PTHR43214:SF24">
    <property type="entry name" value="TRANSCRIPTIONAL REGULATORY PROTEIN NARL-RELATED"/>
    <property type="match status" value="1"/>
</dbReference>